<sequence length="133" mass="14505">MTDDRLRIHELINLHGHLMDEGRFDRLDELVTADVVYDVTALGGGVLVGPQAMTDAGRQLGDRNPVGHLVTNIVVVALEDDVASAVSKGLGVLTDGSVAAVVYEDELVRTPEGWRIARRVVLPRRRPLHPSRP</sequence>
<dbReference type="InterPro" id="IPR037401">
    <property type="entry name" value="SnoaL-like"/>
</dbReference>
<dbReference type="EMBL" id="LT629772">
    <property type="protein sequence ID" value="SDS66781.1"/>
    <property type="molecule type" value="Genomic_DNA"/>
</dbReference>
<reference evidence="2 3" key="1">
    <citation type="submission" date="2016-10" db="EMBL/GenBank/DDBJ databases">
        <authorList>
            <person name="de Groot N.N."/>
        </authorList>
    </citation>
    <scope>NUCLEOTIDE SEQUENCE [LARGE SCALE GENOMIC DNA]</scope>
    <source>
        <strain evidence="2 3">DSM 21800</strain>
    </source>
</reference>
<protein>
    <submittedName>
        <fullName evidence="2">SnoaL-like domain-containing protein</fullName>
    </submittedName>
</protein>
<organism evidence="2 3">
    <name type="scientific">Microlunatus soli</name>
    <dbReference type="NCBI Taxonomy" id="630515"/>
    <lineage>
        <taxon>Bacteria</taxon>
        <taxon>Bacillati</taxon>
        <taxon>Actinomycetota</taxon>
        <taxon>Actinomycetes</taxon>
        <taxon>Propionibacteriales</taxon>
        <taxon>Propionibacteriaceae</taxon>
        <taxon>Microlunatus</taxon>
    </lineage>
</organism>
<name>A0A1H1U369_9ACTN</name>
<dbReference type="OrthoDB" id="9180262at2"/>
<dbReference type="SUPFAM" id="SSF54427">
    <property type="entry name" value="NTF2-like"/>
    <property type="match status" value="1"/>
</dbReference>
<keyword evidence="3" id="KW-1185">Reference proteome</keyword>
<feature type="domain" description="SnoaL-like" evidence="1">
    <location>
        <begin position="3"/>
        <end position="119"/>
    </location>
</feature>
<dbReference type="RefSeq" id="WP_091525418.1">
    <property type="nucleotide sequence ID" value="NZ_LT629772.1"/>
</dbReference>
<evidence type="ECO:0000259" key="1">
    <source>
        <dbReference type="Pfam" id="PF13577"/>
    </source>
</evidence>
<dbReference type="STRING" id="630515.SAMN04489812_2618"/>
<evidence type="ECO:0000313" key="3">
    <source>
        <dbReference type="Proteomes" id="UP000199103"/>
    </source>
</evidence>
<dbReference type="InterPro" id="IPR032710">
    <property type="entry name" value="NTF2-like_dom_sf"/>
</dbReference>
<evidence type="ECO:0000313" key="2">
    <source>
        <dbReference type="EMBL" id="SDS66781.1"/>
    </source>
</evidence>
<dbReference type="Pfam" id="PF13577">
    <property type="entry name" value="SnoaL_4"/>
    <property type="match status" value="1"/>
</dbReference>
<dbReference type="Gene3D" id="3.10.450.50">
    <property type="match status" value="1"/>
</dbReference>
<accession>A0A1H1U369</accession>
<proteinExistence type="predicted"/>
<gene>
    <name evidence="2" type="ORF">SAMN04489812_2618</name>
</gene>
<dbReference type="AlphaFoldDB" id="A0A1H1U369"/>
<dbReference type="Proteomes" id="UP000199103">
    <property type="component" value="Chromosome I"/>
</dbReference>